<feature type="compositionally biased region" description="Basic and acidic residues" evidence="2">
    <location>
        <begin position="538"/>
        <end position="548"/>
    </location>
</feature>
<feature type="transmembrane region" description="Helical" evidence="3">
    <location>
        <begin position="360"/>
        <end position="381"/>
    </location>
</feature>
<feature type="domain" description="Tape measure protein N-terminal" evidence="4">
    <location>
        <begin position="81"/>
        <end position="271"/>
    </location>
</feature>
<keyword evidence="6" id="KW-1185">Reference proteome</keyword>
<keyword evidence="3" id="KW-1133">Transmembrane helix</keyword>
<organism evidence="5 6">
    <name type="scientific">Peiella sedimenti</name>
    <dbReference type="NCBI Taxonomy" id="3061083"/>
    <lineage>
        <taxon>Bacteria</taxon>
        <taxon>Pseudomonadati</taxon>
        <taxon>Pseudomonadota</taxon>
        <taxon>Alphaproteobacteria</taxon>
        <taxon>Caulobacterales</taxon>
        <taxon>Caulobacteraceae</taxon>
        <taxon>Peiella</taxon>
    </lineage>
</organism>
<feature type="region of interest" description="Disordered" evidence="2">
    <location>
        <begin position="452"/>
        <end position="490"/>
    </location>
</feature>
<keyword evidence="1" id="KW-0175">Coiled coil</keyword>
<keyword evidence="3" id="KW-0472">Membrane</keyword>
<feature type="region of interest" description="Disordered" evidence="2">
    <location>
        <begin position="522"/>
        <end position="548"/>
    </location>
</feature>
<protein>
    <submittedName>
        <fullName evidence="5">Tape measure protein</fullName>
    </submittedName>
</protein>
<evidence type="ECO:0000313" key="5">
    <source>
        <dbReference type="EMBL" id="MDO1560426.1"/>
    </source>
</evidence>
<dbReference type="Pfam" id="PF20155">
    <property type="entry name" value="TMP_3"/>
    <property type="match status" value="1"/>
</dbReference>
<evidence type="ECO:0000256" key="2">
    <source>
        <dbReference type="SAM" id="MobiDB-lite"/>
    </source>
</evidence>
<dbReference type="EMBL" id="JAUKTR010000006">
    <property type="protein sequence ID" value="MDO1560426.1"/>
    <property type="molecule type" value="Genomic_DNA"/>
</dbReference>
<sequence>MPANEDRLLVRIEANARQFEQALKRVNRSLDQSTAQNRRMLAQMQRDTERASSRIWSSLGDGLRREIASLAPILAGAFSAQQVLQYADSWTSGRNALAAAGVATEDLARRQEELVDVANDSRSSTAGTLALYQRLTLATSELGLSQREVLRLTSLLNKSFASSGASSQEAASAALQLSQALASGVLQGDELRALRESAPQVAQIIARSMGVSVGALKRLGAEGRITADVIVRALLGAGEQIEEQFDRTTMTVGQALQRLDNELGRHIGRSNEGLSATDRLAQAIVGLADNLDTLIPVLTVLATAIGVRYAGALAVAGVRMAVTSVNTARLTAFNIAMTASMTGATRAQVALNMAMAANPIGLIVTLIAGLTAGLVLLGQHFSASAVASRELNAVTTAGDQAIADYAEAVNRARSASASEREELVRKAAALREVTAARIADARVNAQRRIDEARQARTEADRAIQSAQRRRAGSGERSFSNASSIQDQAASRIAQTQINQAVQARQDADEAIRAWERLQEAMEDVERPARSAAAAPADSDGRSSRRSQEDIEAARIRLRLQMQLDLARARGDERAIRALEDQMEVHRLAEELQRLEIEGAAELARQHVAGVRAATTAAEMAERRVEAAERLAEAQRAAEESVRRMLDTEAELARLAGDDRRARKLEREAELARRIAEYSERYGAVAGAALAVADQHRFDVAEAEGELRDEAQAAAKGFVDILRSDNIWEEAGRRFKDAAWDGVEQLLSMVWRQLMQSQGGGGGGWASAIAAVLGGGRGFRGFRANGGPVQAGSAYVVGEKRPELFVPNVSGKIVPRIDGMGAAGGARAVQQTFIVHAEGSVLAGELVAQLRAEGAQMAVTAYQGAKATIPASMRKQASRMKGRGGR</sequence>
<dbReference type="NCBIfam" id="TIGR02675">
    <property type="entry name" value="tape_meas_nterm"/>
    <property type="match status" value="1"/>
</dbReference>
<feature type="compositionally biased region" description="Polar residues" evidence="2">
    <location>
        <begin position="476"/>
        <end position="490"/>
    </location>
</feature>
<feature type="compositionally biased region" description="Basic and acidic residues" evidence="2">
    <location>
        <begin position="452"/>
        <end position="461"/>
    </location>
</feature>
<evidence type="ECO:0000313" key="6">
    <source>
        <dbReference type="Proteomes" id="UP001169063"/>
    </source>
</evidence>
<name>A0ABT8SPB7_9CAUL</name>
<dbReference type="InterPro" id="IPR013491">
    <property type="entry name" value="Tape_meas_N"/>
</dbReference>
<feature type="coiled-coil region" evidence="1">
    <location>
        <begin position="577"/>
        <end position="650"/>
    </location>
</feature>
<reference evidence="5" key="1">
    <citation type="submission" date="2023-07" db="EMBL/GenBank/DDBJ databases">
        <title>Brevundimonas soil sp. nov., isolated from the soil of chemical plant.</title>
        <authorList>
            <person name="Wu N."/>
        </authorList>
    </citation>
    <scope>NUCLEOTIDE SEQUENCE</scope>
    <source>
        <strain evidence="5">XZ-24</strain>
    </source>
</reference>
<keyword evidence="3" id="KW-0812">Transmembrane</keyword>
<dbReference type="RefSeq" id="WP_302110857.1">
    <property type="nucleotide sequence ID" value="NZ_JAUKTR010000006.1"/>
</dbReference>
<comment type="caution">
    <text evidence="5">The sequence shown here is derived from an EMBL/GenBank/DDBJ whole genome shotgun (WGS) entry which is preliminary data.</text>
</comment>
<evidence type="ECO:0000256" key="1">
    <source>
        <dbReference type="SAM" id="Coils"/>
    </source>
</evidence>
<dbReference type="Proteomes" id="UP001169063">
    <property type="component" value="Unassembled WGS sequence"/>
</dbReference>
<evidence type="ECO:0000259" key="4">
    <source>
        <dbReference type="Pfam" id="PF20155"/>
    </source>
</evidence>
<feature type="coiled-coil region" evidence="1">
    <location>
        <begin position="9"/>
        <end position="36"/>
    </location>
</feature>
<accession>A0ABT8SPB7</accession>
<proteinExistence type="predicted"/>
<gene>
    <name evidence="5" type="ORF">Q0812_13405</name>
</gene>
<evidence type="ECO:0000256" key="3">
    <source>
        <dbReference type="SAM" id="Phobius"/>
    </source>
</evidence>